<feature type="region of interest" description="Disordered" evidence="1">
    <location>
        <begin position="63"/>
        <end position="100"/>
    </location>
</feature>
<sequence>MAEQFITKEQSSVDARNRNRMGVSPYSEWLSMRHLRRSQRLVRRTGIGLAQFAQGERDFSWHWGGGRVPRMGSGVAGETGRPGNGPTGETGRRVGKYGGS</sequence>
<dbReference type="EMBL" id="BNBO01000015">
    <property type="protein sequence ID" value="GHH71210.1"/>
    <property type="molecule type" value="Genomic_DNA"/>
</dbReference>
<evidence type="ECO:0000313" key="3">
    <source>
        <dbReference type="Proteomes" id="UP000617734"/>
    </source>
</evidence>
<comment type="caution">
    <text evidence="2">The sequence shown here is derived from an EMBL/GenBank/DDBJ whole genome shotgun (WGS) entry which is preliminary data.</text>
</comment>
<name>A0A919FRQ2_9ACTN</name>
<accession>A0A919FRQ2</accession>
<keyword evidence="3" id="KW-1185">Reference proteome</keyword>
<proteinExistence type="predicted"/>
<reference evidence="2" key="1">
    <citation type="journal article" date="2014" name="Int. J. Syst. Evol. Microbiol.">
        <title>Complete genome sequence of Corynebacterium casei LMG S-19264T (=DSM 44701T), isolated from a smear-ripened cheese.</title>
        <authorList>
            <consortium name="US DOE Joint Genome Institute (JGI-PGF)"/>
            <person name="Walter F."/>
            <person name="Albersmeier A."/>
            <person name="Kalinowski J."/>
            <person name="Ruckert C."/>
        </authorList>
    </citation>
    <scope>NUCLEOTIDE SEQUENCE</scope>
    <source>
        <strain evidence="2">JCM 4646</strain>
    </source>
</reference>
<dbReference type="AlphaFoldDB" id="A0A919FRQ2"/>
<feature type="compositionally biased region" description="Gly residues" evidence="1">
    <location>
        <begin position="74"/>
        <end position="88"/>
    </location>
</feature>
<reference evidence="2" key="2">
    <citation type="submission" date="2020-09" db="EMBL/GenBank/DDBJ databases">
        <authorList>
            <person name="Sun Q."/>
            <person name="Ohkuma M."/>
        </authorList>
    </citation>
    <scope>NUCLEOTIDE SEQUENCE</scope>
    <source>
        <strain evidence="2">JCM 4646</strain>
    </source>
</reference>
<evidence type="ECO:0000256" key="1">
    <source>
        <dbReference type="SAM" id="MobiDB-lite"/>
    </source>
</evidence>
<gene>
    <name evidence="2" type="ORF">GCM10018781_32110</name>
</gene>
<organism evidence="2 3">
    <name type="scientific">Kitasatospora indigofera</name>
    <dbReference type="NCBI Taxonomy" id="67307"/>
    <lineage>
        <taxon>Bacteria</taxon>
        <taxon>Bacillati</taxon>
        <taxon>Actinomycetota</taxon>
        <taxon>Actinomycetes</taxon>
        <taxon>Kitasatosporales</taxon>
        <taxon>Streptomycetaceae</taxon>
        <taxon>Kitasatospora</taxon>
    </lineage>
</organism>
<protein>
    <submittedName>
        <fullName evidence="2">Uncharacterized protein</fullName>
    </submittedName>
</protein>
<evidence type="ECO:0000313" key="2">
    <source>
        <dbReference type="EMBL" id="GHH71210.1"/>
    </source>
</evidence>
<dbReference type="Proteomes" id="UP000617734">
    <property type="component" value="Unassembled WGS sequence"/>
</dbReference>